<dbReference type="InterPro" id="IPR052969">
    <property type="entry name" value="Thr-specific_kinase-like"/>
</dbReference>
<dbReference type="PROSITE" id="PS50234">
    <property type="entry name" value="VWFA"/>
    <property type="match status" value="1"/>
</dbReference>
<dbReference type="SMART" id="SM00327">
    <property type="entry name" value="VWA"/>
    <property type="match status" value="1"/>
</dbReference>
<dbReference type="AlphaFoldDB" id="A0A7S3UVG6"/>
<dbReference type="InterPro" id="IPR002035">
    <property type="entry name" value="VWF_A"/>
</dbReference>
<evidence type="ECO:0000256" key="2">
    <source>
        <dbReference type="ARBA" id="ARBA00022525"/>
    </source>
</evidence>
<accession>A0A7S3UVG6</accession>
<reference evidence="5" key="1">
    <citation type="submission" date="2021-01" db="EMBL/GenBank/DDBJ databases">
        <authorList>
            <person name="Corre E."/>
            <person name="Pelletier E."/>
            <person name="Niang G."/>
            <person name="Scheremetjew M."/>
            <person name="Finn R."/>
            <person name="Kale V."/>
            <person name="Holt S."/>
            <person name="Cochrane G."/>
            <person name="Meng A."/>
            <person name="Brown T."/>
            <person name="Cohen L."/>
        </authorList>
    </citation>
    <scope>NUCLEOTIDE SEQUENCE</scope>
    <source>
        <strain evidence="5">CCMP3107</strain>
    </source>
</reference>
<evidence type="ECO:0000259" key="4">
    <source>
        <dbReference type="PROSITE" id="PS50234"/>
    </source>
</evidence>
<name>A0A7S3UVG6_HETAK</name>
<dbReference type="GO" id="GO:0004674">
    <property type="term" value="F:protein serine/threonine kinase activity"/>
    <property type="evidence" value="ECO:0007669"/>
    <property type="project" value="TreeGrafter"/>
</dbReference>
<dbReference type="CDD" id="cd00198">
    <property type="entry name" value="vWFA"/>
    <property type="match status" value="1"/>
</dbReference>
<dbReference type="PANTHER" id="PTHR47763">
    <property type="entry name" value="ALPHA-PROTEIN KINASE VWKA"/>
    <property type="match status" value="1"/>
</dbReference>
<sequence length="484" mass="51996">MQKDWDLLRVVQMTASPKKLVVVAPSFPSRSSALKKANAAGKIPPPKNILFRRHGSSRKKAREMMNFASRTDTLSVLQQVQQDATSLWLKTLEVIGDEAKSLEENAEKRQNSIPESPKSQVNVLDLVFCVDCTASMDSYIANTQQTVQKIAQELGQTTRVAVRFALIKYRDHPPQDSTFVTEVHSFTDCLQEMQTYVDSMSAHGGGDGPESVCCAFHEVLQLGWRNQAVKIVIHIADAPPHGIMEPGDGFLDGCPLGNDPLALAHQMKQRGIVVYTVGCEPALGAFIYARDFMVAVANITGGQATTLTSAHLLSRVVLHGSEEEVGLQRLEDQVRRELAAAREECRRAGRAFTPEAAAGLVAHSLQGKGVRTKQLTTDQQIFSPLAGHFGSSMSCAAVREKLPLRPSFAGGAFFGGGVFGGGVFGAATPASRPFSSPAGGSVAVASGGFSFGATKVGVKEDVISYDQVTRLIKRMPSAKTGEII</sequence>
<dbReference type="Gene3D" id="3.40.50.410">
    <property type="entry name" value="von Willebrand factor, type A domain"/>
    <property type="match status" value="1"/>
</dbReference>
<dbReference type="InterPro" id="IPR036465">
    <property type="entry name" value="vWFA_dom_sf"/>
</dbReference>
<comment type="subcellular location">
    <subcellularLocation>
        <location evidence="1">Secreted</location>
    </subcellularLocation>
</comment>
<dbReference type="PANTHER" id="PTHR47763:SF1">
    <property type="entry name" value="DUF659 DOMAIN-CONTAINING PROTEIN"/>
    <property type="match status" value="1"/>
</dbReference>
<evidence type="ECO:0000256" key="1">
    <source>
        <dbReference type="ARBA" id="ARBA00004613"/>
    </source>
</evidence>
<feature type="domain" description="VWFA" evidence="4">
    <location>
        <begin position="125"/>
        <end position="334"/>
    </location>
</feature>
<protein>
    <recommendedName>
        <fullName evidence="4">VWFA domain-containing protein</fullName>
    </recommendedName>
</protein>
<dbReference type="Pfam" id="PF25106">
    <property type="entry name" value="VWA_4"/>
    <property type="match status" value="1"/>
</dbReference>
<gene>
    <name evidence="5" type="ORF">HAKA00212_LOCUS2942</name>
</gene>
<dbReference type="EMBL" id="HBIU01007580">
    <property type="protein sequence ID" value="CAE0624275.1"/>
    <property type="molecule type" value="Transcribed_RNA"/>
</dbReference>
<evidence type="ECO:0000256" key="3">
    <source>
        <dbReference type="ARBA" id="ARBA00022729"/>
    </source>
</evidence>
<dbReference type="GO" id="GO:0005737">
    <property type="term" value="C:cytoplasm"/>
    <property type="evidence" value="ECO:0007669"/>
    <property type="project" value="TreeGrafter"/>
</dbReference>
<evidence type="ECO:0000313" key="5">
    <source>
        <dbReference type="EMBL" id="CAE0624275.1"/>
    </source>
</evidence>
<organism evidence="5">
    <name type="scientific">Heterosigma akashiwo</name>
    <name type="common">Chromophytic alga</name>
    <name type="synonym">Heterosigma carterae</name>
    <dbReference type="NCBI Taxonomy" id="2829"/>
    <lineage>
        <taxon>Eukaryota</taxon>
        <taxon>Sar</taxon>
        <taxon>Stramenopiles</taxon>
        <taxon>Ochrophyta</taxon>
        <taxon>Raphidophyceae</taxon>
        <taxon>Chattonellales</taxon>
        <taxon>Chattonellaceae</taxon>
        <taxon>Heterosigma</taxon>
    </lineage>
</organism>
<proteinExistence type="predicted"/>
<keyword evidence="2" id="KW-0964">Secreted</keyword>
<keyword evidence="3" id="KW-0732">Signal</keyword>
<dbReference type="SUPFAM" id="SSF53300">
    <property type="entry name" value="vWA-like"/>
    <property type="match status" value="1"/>
</dbReference>
<dbReference type="InterPro" id="IPR056861">
    <property type="entry name" value="HMCN1-like_VWA"/>
</dbReference>